<dbReference type="GO" id="GO:0008234">
    <property type="term" value="F:cysteine-type peptidase activity"/>
    <property type="evidence" value="ECO:0007669"/>
    <property type="project" value="InterPro"/>
</dbReference>
<reference evidence="6 7" key="1">
    <citation type="submission" date="2020-07" db="EMBL/GenBank/DDBJ databases">
        <title>Comparative genomics of pyrophilous fungi reveals a link between fire events and developmental genes.</title>
        <authorList>
            <consortium name="DOE Joint Genome Institute"/>
            <person name="Steindorff A.S."/>
            <person name="Carver A."/>
            <person name="Calhoun S."/>
            <person name="Stillman K."/>
            <person name="Liu H."/>
            <person name="Lipzen A."/>
            <person name="Pangilinan J."/>
            <person name="Labutti K."/>
            <person name="Bruns T.D."/>
            <person name="Grigoriev I.V."/>
        </authorList>
    </citation>
    <scope>NUCLEOTIDE SEQUENCE [LARGE SCALE GENOMIC DNA]</scope>
    <source>
        <strain evidence="6 7">CBS 144469</strain>
    </source>
</reference>
<feature type="region of interest" description="Disordered" evidence="4">
    <location>
        <begin position="1"/>
        <end position="27"/>
    </location>
</feature>
<evidence type="ECO:0000256" key="4">
    <source>
        <dbReference type="SAM" id="MobiDB-lite"/>
    </source>
</evidence>
<dbReference type="InterPro" id="IPR003653">
    <property type="entry name" value="Peptidase_C48_C"/>
</dbReference>
<dbReference type="GO" id="GO:0019783">
    <property type="term" value="F:ubiquitin-like protein peptidase activity"/>
    <property type="evidence" value="ECO:0007669"/>
    <property type="project" value="UniProtKB-ARBA"/>
</dbReference>
<name>A0A8H6HIP7_9AGAR</name>
<feature type="compositionally biased region" description="Basic and acidic residues" evidence="4">
    <location>
        <begin position="17"/>
        <end position="27"/>
    </location>
</feature>
<keyword evidence="2" id="KW-0645">Protease</keyword>
<dbReference type="Proteomes" id="UP000521943">
    <property type="component" value="Unassembled WGS sequence"/>
</dbReference>
<feature type="compositionally biased region" description="Basic and acidic residues" evidence="4">
    <location>
        <begin position="799"/>
        <end position="814"/>
    </location>
</feature>
<evidence type="ECO:0000256" key="3">
    <source>
        <dbReference type="ARBA" id="ARBA00022801"/>
    </source>
</evidence>
<dbReference type="EMBL" id="JACGCI010000078">
    <property type="protein sequence ID" value="KAF6747718.1"/>
    <property type="molecule type" value="Genomic_DNA"/>
</dbReference>
<evidence type="ECO:0000256" key="1">
    <source>
        <dbReference type="ARBA" id="ARBA00005234"/>
    </source>
</evidence>
<dbReference type="Pfam" id="PF18758">
    <property type="entry name" value="KDZ"/>
    <property type="match status" value="1"/>
</dbReference>
<feature type="compositionally biased region" description="Basic and acidic residues" evidence="4">
    <location>
        <begin position="282"/>
        <end position="294"/>
    </location>
</feature>
<keyword evidence="7" id="KW-1185">Reference proteome</keyword>
<feature type="region of interest" description="Disordered" evidence="4">
    <location>
        <begin position="282"/>
        <end position="317"/>
    </location>
</feature>
<organism evidence="6 7">
    <name type="scientific">Ephemerocybe angulata</name>
    <dbReference type="NCBI Taxonomy" id="980116"/>
    <lineage>
        <taxon>Eukaryota</taxon>
        <taxon>Fungi</taxon>
        <taxon>Dikarya</taxon>
        <taxon>Basidiomycota</taxon>
        <taxon>Agaricomycotina</taxon>
        <taxon>Agaricomycetes</taxon>
        <taxon>Agaricomycetidae</taxon>
        <taxon>Agaricales</taxon>
        <taxon>Agaricineae</taxon>
        <taxon>Psathyrellaceae</taxon>
        <taxon>Ephemerocybe</taxon>
    </lineage>
</organism>
<evidence type="ECO:0000313" key="6">
    <source>
        <dbReference type="EMBL" id="KAF6747718.1"/>
    </source>
</evidence>
<feature type="compositionally biased region" description="Acidic residues" evidence="4">
    <location>
        <begin position="815"/>
        <end position="828"/>
    </location>
</feature>
<dbReference type="Gene3D" id="3.40.395.10">
    <property type="entry name" value="Adenoviral Proteinase, Chain A"/>
    <property type="match status" value="1"/>
</dbReference>
<proteinExistence type="inferred from homology"/>
<dbReference type="PANTHER" id="PTHR33096">
    <property type="entry name" value="CXC2 DOMAIN-CONTAINING PROTEIN"/>
    <property type="match status" value="1"/>
</dbReference>
<feature type="domain" description="Ubiquitin-like protease family profile" evidence="5">
    <location>
        <begin position="939"/>
        <end position="1114"/>
    </location>
</feature>
<dbReference type="Pfam" id="PF02902">
    <property type="entry name" value="Peptidase_C48"/>
    <property type="match status" value="1"/>
</dbReference>
<accession>A0A8H6HIP7</accession>
<dbReference type="PROSITE" id="PS50600">
    <property type="entry name" value="ULP_PROTEASE"/>
    <property type="match status" value="1"/>
</dbReference>
<dbReference type="PANTHER" id="PTHR33096:SF1">
    <property type="entry name" value="CXC1-LIKE CYSTEINE CLUSTER ASSOCIATED WITH KDZ TRANSPOSASES DOMAIN-CONTAINING PROTEIN"/>
    <property type="match status" value="1"/>
</dbReference>
<dbReference type="GO" id="GO:0006508">
    <property type="term" value="P:proteolysis"/>
    <property type="evidence" value="ECO:0007669"/>
    <property type="project" value="UniProtKB-KW"/>
</dbReference>
<dbReference type="InterPro" id="IPR040521">
    <property type="entry name" value="KDZ"/>
</dbReference>
<feature type="region of interest" description="Disordered" evidence="4">
    <location>
        <begin position="850"/>
        <end position="876"/>
    </location>
</feature>
<evidence type="ECO:0000259" key="5">
    <source>
        <dbReference type="PROSITE" id="PS50600"/>
    </source>
</evidence>
<comment type="caution">
    <text evidence="6">The sequence shown here is derived from an EMBL/GenBank/DDBJ whole genome shotgun (WGS) entry which is preliminary data.</text>
</comment>
<feature type="compositionally biased region" description="Acidic residues" evidence="4">
    <location>
        <begin position="1"/>
        <end position="16"/>
    </location>
</feature>
<dbReference type="SUPFAM" id="SSF54001">
    <property type="entry name" value="Cysteine proteinases"/>
    <property type="match status" value="1"/>
</dbReference>
<dbReference type="InterPro" id="IPR038765">
    <property type="entry name" value="Papain-like_cys_pep_sf"/>
</dbReference>
<dbReference type="OrthoDB" id="3253684at2759"/>
<feature type="region of interest" description="Disordered" evidence="4">
    <location>
        <begin position="799"/>
        <end position="829"/>
    </location>
</feature>
<dbReference type="AlphaFoldDB" id="A0A8H6HIP7"/>
<keyword evidence="3" id="KW-0378">Hydrolase</keyword>
<evidence type="ECO:0000313" key="7">
    <source>
        <dbReference type="Proteomes" id="UP000521943"/>
    </source>
</evidence>
<comment type="similarity">
    <text evidence="1">Belongs to the peptidase C48 family.</text>
</comment>
<gene>
    <name evidence="6" type="ORF">DFP72DRAFT_821404</name>
</gene>
<evidence type="ECO:0000256" key="2">
    <source>
        <dbReference type="ARBA" id="ARBA00022670"/>
    </source>
</evidence>
<protein>
    <recommendedName>
        <fullName evidence="5">Ubiquitin-like protease family profile domain-containing protein</fullName>
    </recommendedName>
</protein>
<sequence length="1146" mass="128569">MDDGNEEYEDIPSEEQPDLKEKGKKERRLVPDDTAELLYARWKGLLGSLVAPYLQYQQSTFGKEWIRGSPELSALSACECESLPCVLVANGLFPTSPLSPRMAVSVELLDLFLAVSERSSDAVTALAVALNRSYRSRGFVARNSKGDIFRQPFRRGLGYALRWYDCLRVEIERRKEAAIAAKFNRTQQQIVTAGSIVAATNPAPALEPELVEAARELYARCPACFGLKVWGRSIAEGGDVHVAVDGNFNHRHLRSAGNSPKFYDPTYVLSKEKLDAAGARIEQARKREKPKEAVVPDTAVDSCEESHESGTGSTVKTSMEKFDSGGLAALVCRHDIPLYIANIDTPGEQQKYAVAMLDRVLELLPPQATVVVLYDVGCVLDRSIANYEIYPDTVSTRLLFATSVMHAYVHVWSCQLHYNPRMKRGLGLTDGENVERLWSALRRLIGVCRNSAAHRRIWLIDRQVGAIAQERRGELGVWLRRKLTKGVADQRAEALAALKDCGVDEAVLREQWALQKKEELSLRAREPAKLKKDLSHLMNLQDTLDTAERSVANCASLLKSGALSKAYTPHLGSLREQLAIAQGDAQKMYIALNVNDEFPSLAGAELEFVRKIFLLRELKQAVQKRATSAFWEFDKLDRAAGGKDMALGTKMHQHVRHAMSKKTSALESAVKRYNTECKHLASLKQPSCRIPIPEPLPTSLADLKTSTTLMENVWVDPIDQETHRWVRDVNVRDGIRAMHKIDRCSEELHRLGREADNMLRWYKRELAAVVEAIQDPESTYPNLCMRDGGDEATLVQEKKRGTVDTAGADRRDLSQFDEEELDGEETDLMESTPEEICLNDLAEEHAAEDAVLQPESRAASPATPNRRPRTGIEVLPPPNVVPQIPIPNDSWTLSTVVRANLAIDTGLPHAYALPDLPASRKRSTLPRDVPHPISGQVHATLEHSDLERLASATAWLNDECVNALAAHLLQLHLQSVTAQIHSTRFMLFSSFAFESSPAVLRRNTKHLQYWTRDIWIVPINRRIEQHWVVAVILPAKRQLYLFDSFADFRSWEADIPRLIQLVRHLADHAKLEGHPVPLDWHVDGPWSAESVVPNCLQFNSHDCGVWVLAAIASFLRGYHTPRMSEEDITVFRSYLYRHALHLAVRT</sequence>